<keyword evidence="3" id="KW-0862">Zinc</keyword>
<feature type="domain" description="CENP-V/GFA" evidence="5">
    <location>
        <begin position="1"/>
        <end position="119"/>
    </location>
</feature>
<dbReference type="PANTHER" id="PTHR33337:SF40">
    <property type="entry name" value="CENP-V_GFA DOMAIN-CONTAINING PROTEIN-RELATED"/>
    <property type="match status" value="1"/>
</dbReference>
<keyword evidence="2" id="KW-0479">Metal-binding</keyword>
<accession>A0ABS5FNY9</accession>
<dbReference type="PROSITE" id="PS51891">
    <property type="entry name" value="CENP_V_GFA"/>
    <property type="match status" value="1"/>
</dbReference>
<evidence type="ECO:0000256" key="2">
    <source>
        <dbReference type="ARBA" id="ARBA00022723"/>
    </source>
</evidence>
<evidence type="ECO:0000313" key="7">
    <source>
        <dbReference type="Proteomes" id="UP001315278"/>
    </source>
</evidence>
<dbReference type="PANTHER" id="PTHR33337">
    <property type="entry name" value="GFA DOMAIN-CONTAINING PROTEIN"/>
    <property type="match status" value="1"/>
</dbReference>
<dbReference type="RefSeq" id="WP_212397818.1">
    <property type="nucleotide sequence ID" value="NZ_JAFCJH010000028.1"/>
</dbReference>
<keyword evidence="4" id="KW-0456">Lyase</keyword>
<dbReference type="EMBL" id="JAFCJH010000028">
    <property type="protein sequence ID" value="MBR0798525.1"/>
    <property type="molecule type" value="Genomic_DNA"/>
</dbReference>
<evidence type="ECO:0000259" key="5">
    <source>
        <dbReference type="PROSITE" id="PS51891"/>
    </source>
</evidence>
<comment type="caution">
    <text evidence="6">The sequence shown here is derived from an EMBL/GenBank/DDBJ whole genome shotgun (WGS) entry which is preliminary data.</text>
</comment>
<dbReference type="SUPFAM" id="SSF51316">
    <property type="entry name" value="Mss4-like"/>
    <property type="match status" value="1"/>
</dbReference>
<evidence type="ECO:0000256" key="4">
    <source>
        <dbReference type="ARBA" id="ARBA00023239"/>
    </source>
</evidence>
<dbReference type="Proteomes" id="UP001315278">
    <property type="component" value="Unassembled WGS sequence"/>
</dbReference>
<evidence type="ECO:0000256" key="3">
    <source>
        <dbReference type="ARBA" id="ARBA00022833"/>
    </source>
</evidence>
<dbReference type="Pfam" id="PF04828">
    <property type="entry name" value="GFA"/>
    <property type="match status" value="1"/>
</dbReference>
<name>A0ABS5FNY9_9BRAD</name>
<gene>
    <name evidence="6" type="ORF">JQ615_24355</name>
</gene>
<dbReference type="InterPro" id="IPR011057">
    <property type="entry name" value="Mss4-like_sf"/>
</dbReference>
<keyword evidence="7" id="KW-1185">Reference proteome</keyword>
<organism evidence="6 7">
    <name type="scientific">Bradyrhizobium jicamae</name>
    <dbReference type="NCBI Taxonomy" id="280332"/>
    <lineage>
        <taxon>Bacteria</taxon>
        <taxon>Pseudomonadati</taxon>
        <taxon>Pseudomonadota</taxon>
        <taxon>Alphaproteobacteria</taxon>
        <taxon>Hyphomicrobiales</taxon>
        <taxon>Nitrobacteraceae</taxon>
        <taxon>Bradyrhizobium</taxon>
    </lineage>
</organism>
<sequence>MTGRCLCGQVSYRIDAAPLYAGHCFCTDCRRVSGSGHMTAFGVAKAALHIEGELAFYRSTGGSGKIVTRAFCPTCGSLISSQSEARPPDIVNVTAGTLDDPSLVKPSFAVFCRSRAPWDALADDVVEYQALPA</sequence>
<evidence type="ECO:0000256" key="1">
    <source>
        <dbReference type="ARBA" id="ARBA00005495"/>
    </source>
</evidence>
<evidence type="ECO:0000313" key="6">
    <source>
        <dbReference type="EMBL" id="MBR0798525.1"/>
    </source>
</evidence>
<reference evidence="7" key="1">
    <citation type="journal article" date="2021" name="ISME J.">
        <title>Evolutionary origin and ecological implication of a unique nif island in free-living Bradyrhizobium lineages.</title>
        <authorList>
            <person name="Tao J."/>
        </authorList>
    </citation>
    <scope>NUCLEOTIDE SEQUENCE [LARGE SCALE GENOMIC DNA]</scope>
    <source>
        <strain evidence="7">SZCCT0434</strain>
    </source>
</reference>
<dbReference type="InterPro" id="IPR006913">
    <property type="entry name" value="CENP-V/GFA"/>
</dbReference>
<proteinExistence type="inferred from homology"/>
<dbReference type="Gene3D" id="3.90.1590.10">
    <property type="entry name" value="glutathione-dependent formaldehyde- activating enzyme (gfa)"/>
    <property type="match status" value="1"/>
</dbReference>
<comment type="similarity">
    <text evidence="1">Belongs to the Gfa family.</text>
</comment>
<protein>
    <submittedName>
        <fullName evidence="6">GFA family protein</fullName>
    </submittedName>
</protein>